<sequence length="723" mass="77623">MSRRSLGTLTVDLIVKMGGFEQGMSRASRETKKRMREIQKSVDETAKRVKNFIAVGAAAVATGAAITAAMVNSARQSIDSQAKLARSLDTTYDSLTALQMRAGDSGIDGLEASLNRMNRRLGAVEMNAGPAVKTVKALRLDLEAMANMGVDERIGYIGDRIREMNVSNEEAARHLQQLGFEQAAAIELFRDGSDAVDRYRKEVDGLGLSMDDLDAQRVEQMNDALGIFNDMQLSIANRLTTAVAPSILSIAESIEEAWIQTDNFGLASVEFEESFRSSVAGALDATADLVDFMELRGGDMATFGLIGYLFFGKTGRAGAAIGAAVGYLFSELRMNMARLGIGVDEQAAELIRLEERAAALTAQQARLASQDEATAAVMGRGPNPDGLQAKIDETVAAAAELREAMGPAAWADFNKYFGEAESSAEGFSGFLREAADSLQTLSSGAPPGSSGGDGRPDGFPPEDQEELLAIYQAQEEALHRQLTLYGDTSAIANLMYEMEQGSLAELNPMMKERLLYMQQQLDAMDEETKADLERQERLDQQRKVTEQFAIQAARNVQNSLAEYLFDPFDEGLKGMLKGLGDTLRRMATQIASQKLLSSLFSGMSNSNVGWLSSLGDSFAGAFDSGGNIPAGQWGIAGEIGPEIVRGPAMVTSRTDTARALGANVSINVINNAGVNVRQGETRFDGGRTMIDVVIEAVRTGMRQGDLDQDLAATYGITRAGGNS</sequence>
<dbReference type="Proteomes" id="UP000175669">
    <property type="component" value="Unassembled WGS sequence"/>
</dbReference>
<dbReference type="RefSeq" id="WP_070118562.1">
    <property type="nucleotide sequence ID" value="NZ_MASR01000002.1"/>
</dbReference>
<feature type="coiled-coil region" evidence="1">
    <location>
        <begin position="343"/>
        <end position="370"/>
    </location>
</feature>
<feature type="transmembrane region" description="Helical" evidence="3">
    <location>
        <begin position="52"/>
        <end position="71"/>
    </location>
</feature>
<evidence type="ECO:0000313" key="5">
    <source>
        <dbReference type="Proteomes" id="UP000175669"/>
    </source>
</evidence>
<evidence type="ECO:0000313" key="4">
    <source>
        <dbReference type="EMBL" id="OFE11377.1"/>
    </source>
</evidence>
<keyword evidence="3" id="KW-0812">Transmembrane</keyword>
<dbReference type="STRING" id="1524254.PHACT_12530"/>
<comment type="caution">
    <text evidence="4">The sequence shown here is derived from an EMBL/GenBank/DDBJ whole genome shotgun (WGS) entry which is preliminary data.</text>
</comment>
<organism evidence="4 5">
    <name type="scientific">Pseudohongiella acticola</name>
    <dbReference type="NCBI Taxonomy" id="1524254"/>
    <lineage>
        <taxon>Bacteria</taxon>
        <taxon>Pseudomonadati</taxon>
        <taxon>Pseudomonadota</taxon>
        <taxon>Gammaproteobacteria</taxon>
        <taxon>Pseudomonadales</taxon>
        <taxon>Pseudohongiellaceae</taxon>
        <taxon>Pseudohongiella</taxon>
    </lineage>
</organism>
<dbReference type="OrthoDB" id="6174294at2"/>
<keyword evidence="3" id="KW-0472">Membrane</keyword>
<dbReference type="EMBL" id="MASR01000002">
    <property type="protein sequence ID" value="OFE11377.1"/>
    <property type="molecule type" value="Genomic_DNA"/>
</dbReference>
<gene>
    <name evidence="4" type="ORF">PHACT_12530</name>
</gene>
<keyword evidence="1" id="KW-0175">Coiled coil</keyword>
<evidence type="ECO:0000256" key="2">
    <source>
        <dbReference type="SAM" id="MobiDB-lite"/>
    </source>
</evidence>
<keyword evidence="3" id="KW-1133">Transmembrane helix</keyword>
<protein>
    <recommendedName>
        <fullName evidence="6">Bacteriophage tail tape measure C-terminal domain-containing protein</fullName>
    </recommendedName>
</protein>
<accession>A0A1E8CGN8</accession>
<evidence type="ECO:0008006" key="6">
    <source>
        <dbReference type="Google" id="ProtNLM"/>
    </source>
</evidence>
<evidence type="ECO:0000256" key="1">
    <source>
        <dbReference type="SAM" id="Coils"/>
    </source>
</evidence>
<proteinExistence type="predicted"/>
<name>A0A1E8CGN8_9GAMM</name>
<feature type="region of interest" description="Disordered" evidence="2">
    <location>
        <begin position="440"/>
        <end position="462"/>
    </location>
</feature>
<keyword evidence="5" id="KW-1185">Reference proteome</keyword>
<dbReference type="AlphaFoldDB" id="A0A1E8CGN8"/>
<evidence type="ECO:0000256" key="3">
    <source>
        <dbReference type="SAM" id="Phobius"/>
    </source>
</evidence>
<reference evidence="5" key="1">
    <citation type="submission" date="2016-07" db="EMBL/GenBank/DDBJ databases">
        <authorList>
            <person name="Florea S."/>
            <person name="Webb J.S."/>
            <person name="Jaromczyk J."/>
            <person name="Schardl C.L."/>
        </authorList>
    </citation>
    <scope>NUCLEOTIDE SEQUENCE [LARGE SCALE GENOMIC DNA]</scope>
    <source>
        <strain evidence="5">KCTC 42131</strain>
    </source>
</reference>